<dbReference type="AlphaFoldDB" id="A0A316FJ53"/>
<evidence type="ECO:0000256" key="1">
    <source>
        <dbReference type="ARBA" id="ARBA00022491"/>
    </source>
</evidence>
<dbReference type="Gene3D" id="1.10.357.10">
    <property type="entry name" value="Tetracycline Repressor, domain 2"/>
    <property type="match status" value="1"/>
</dbReference>
<dbReference type="InterPro" id="IPR039538">
    <property type="entry name" value="BetI_C"/>
</dbReference>
<dbReference type="SUPFAM" id="SSF48498">
    <property type="entry name" value="Tetracyclin repressor-like, C-terminal domain"/>
    <property type="match status" value="1"/>
</dbReference>
<evidence type="ECO:0000256" key="5">
    <source>
        <dbReference type="PROSITE-ProRule" id="PRU00335"/>
    </source>
</evidence>
<accession>A0A316FJ53</accession>
<dbReference type="RefSeq" id="WP_109593899.1">
    <property type="nucleotide sequence ID" value="NZ_BONA01000042.1"/>
</dbReference>
<name>A0A316FJ53_9ACTN</name>
<dbReference type="InterPro" id="IPR036271">
    <property type="entry name" value="Tet_transcr_reg_TetR-rel_C_sf"/>
</dbReference>
<evidence type="ECO:0000256" key="4">
    <source>
        <dbReference type="ARBA" id="ARBA00023163"/>
    </source>
</evidence>
<evidence type="ECO:0000256" key="2">
    <source>
        <dbReference type="ARBA" id="ARBA00023015"/>
    </source>
</evidence>
<sequence length="208" mass="22015">MTNAADSRKRGPRGSYVAGREAQRAILDAARDVFAEHGYRGGVLRDVADRAGVSAANIIHHFGSKEGLLVALLEERDLGNSHELQATSSGFVAGLRDLVRRNAADRGMVHLFTTLAAEATASGHPAHKFFRTRYDEIRRAATEGVVTARDQGTLPPGPPAADVAAALLAVMDGLQTQWLLDPDFDMVAAFDAHLTAIGAPPAPESGTP</sequence>
<comment type="caution">
    <text evidence="7">The sequence shown here is derived from an EMBL/GenBank/DDBJ whole genome shotgun (WGS) entry which is preliminary data.</text>
</comment>
<dbReference type="GO" id="GO:0000976">
    <property type="term" value="F:transcription cis-regulatory region binding"/>
    <property type="evidence" value="ECO:0007669"/>
    <property type="project" value="TreeGrafter"/>
</dbReference>
<gene>
    <name evidence="7" type="ORF">BC793_107356</name>
</gene>
<feature type="domain" description="HTH tetR-type" evidence="6">
    <location>
        <begin position="20"/>
        <end position="80"/>
    </location>
</feature>
<dbReference type="InterPro" id="IPR050109">
    <property type="entry name" value="HTH-type_TetR-like_transc_reg"/>
</dbReference>
<dbReference type="InterPro" id="IPR009057">
    <property type="entry name" value="Homeodomain-like_sf"/>
</dbReference>
<keyword evidence="1" id="KW-0678">Repressor</keyword>
<keyword evidence="4" id="KW-0804">Transcription</keyword>
<dbReference type="OrthoDB" id="7505659at2"/>
<dbReference type="EMBL" id="QGGR01000007">
    <property type="protein sequence ID" value="PWK47746.1"/>
    <property type="molecule type" value="Genomic_DNA"/>
</dbReference>
<feature type="DNA-binding region" description="H-T-H motif" evidence="5">
    <location>
        <begin position="43"/>
        <end position="62"/>
    </location>
</feature>
<dbReference type="Proteomes" id="UP000245697">
    <property type="component" value="Unassembled WGS sequence"/>
</dbReference>
<proteinExistence type="predicted"/>
<keyword evidence="8" id="KW-1185">Reference proteome</keyword>
<dbReference type="PANTHER" id="PTHR30055">
    <property type="entry name" value="HTH-TYPE TRANSCRIPTIONAL REGULATOR RUTR"/>
    <property type="match status" value="1"/>
</dbReference>
<protein>
    <submittedName>
        <fullName evidence="7">TetR family transcriptional regulator</fullName>
    </submittedName>
</protein>
<dbReference type="PROSITE" id="PS50977">
    <property type="entry name" value="HTH_TETR_2"/>
    <property type="match status" value="1"/>
</dbReference>
<dbReference type="InterPro" id="IPR001647">
    <property type="entry name" value="HTH_TetR"/>
</dbReference>
<evidence type="ECO:0000313" key="7">
    <source>
        <dbReference type="EMBL" id="PWK47746.1"/>
    </source>
</evidence>
<keyword evidence="2" id="KW-0805">Transcription regulation</keyword>
<dbReference type="PANTHER" id="PTHR30055:SF234">
    <property type="entry name" value="HTH-TYPE TRANSCRIPTIONAL REGULATOR BETI"/>
    <property type="match status" value="1"/>
</dbReference>
<evidence type="ECO:0000256" key="3">
    <source>
        <dbReference type="ARBA" id="ARBA00023125"/>
    </source>
</evidence>
<dbReference type="PRINTS" id="PR00455">
    <property type="entry name" value="HTHTETR"/>
</dbReference>
<evidence type="ECO:0000313" key="8">
    <source>
        <dbReference type="Proteomes" id="UP000245697"/>
    </source>
</evidence>
<evidence type="ECO:0000259" key="6">
    <source>
        <dbReference type="PROSITE" id="PS50977"/>
    </source>
</evidence>
<organism evidence="7 8">
    <name type="scientific">Actinoplanes xinjiangensis</name>
    <dbReference type="NCBI Taxonomy" id="512350"/>
    <lineage>
        <taxon>Bacteria</taxon>
        <taxon>Bacillati</taxon>
        <taxon>Actinomycetota</taxon>
        <taxon>Actinomycetes</taxon>
        <taxon>Micromonosporales</taxon>
        <taxon>Micromonosporaceae</taxon>
        <taxon>Actinoplanes</taxon>
    </lineage>
</organism>
<dbReference type="GO" id="GO:0003700">
    <property type="term" value="F:DNA-binding transcription factor activity"/>
    <property type="evidence" value="ECO:0007669"/>
    <property type="project" value="TreeGrafter"/>
</dbReference>
<keyword evidence="3 5" id="KW-0238">DNA-binding</keyword>
<dbReference type="Pfam" id="PF00440">
    <property type="entry name" value="TetR_N"/>
    <property type="match status" value="1"/>
</dbReference>
<dbReference type="SUPFAM" id="SSF46689">
    <property type="entry name" value="Homeodomain-like"/>
    <property type="match status" value="1"/>
</dbReference>
<reference evidence="7 8" key="1">
    <citation type="submission" date="2018-05" db="EMBL/GenBank/DDBJ databases">
        <title>Genomic Encyclopedia of Archaeal and Bacterial Type Strains, Phase II (KMG-II): from individual species to whole genera.</title>
        <authorList>
            <person name="Goeker M."/>
        </authorList>
    </citation>
    <scope>NUCLEOTIDE SEQUENCE [LARGE SCALE GENOMIC DNA]</scope>
    <source>
        <strain evidence="7 8">DSM 45184</strain>
    </source>
</reference>
<dbReference type="Pfam" id="PF13977">
    <property type="entry name" value="TetR_C_6"/>
    <property type="match status" value="1"/>
</dbReference>